<dbReference type="RefSeq" id="WP_155099545.1">
    <property type="nucleotide sequence ID" value="NZ_WMKA01000032.1"/>
</dbReference>
<evidence type="ECO:0008006" key="4">
    <source>
        <dbReference type="Google" id="ProtNLM"/>
    </source>
</evidence>
<protein>
    <recommendedName>
        <fullName evidence="4">PH domain-containing protein</fullName>
    </recommendedName>
</protein>
<reference evidence="2 3" key="1">
    <citation type="submission" date="2019-11" db="EMBL/GenBank/DDBJ databases">
        <title>Cellulosimicrobium composti sp. nov. isolated from a compost.</title>
        <authorList>
            <person name="Yang Y."/>
        </authorList>
    </citation>
    <scope>NUCLEOTIDE SEQUENCE [LARGE SCALE GENOMIC DNA]</scope>
    <source>
        <strain evidence="2 3">BIT-GX5</strain>
    </source>
</reference>
<evidence type="ECO:0000313" key="2">
    <source>
        <dbReference type="EMBL" id="MTG89883.1"/>
    </source>
</evidence>
<keyword evidence="1" id="KW-0812">Transmembrane</keyword>
<proteinExistence type="predicted"/>
<dbReference type="Proteomes" id="UP000440668">
    <property type="component" value="Unassembled WGS sequence"/>
</dbReference>
<keyword evidence="1" id="KW-1133">Transmembrane helix</keyword>
<sequence>MREVIAQEQPRSRWYWIGPVCGFAGLAGATHSLAGGRTAMVLFIGFFAVLLTLMLVELFAPVDRRQVIATDERLFVGRWWRVVSIARQDVRAVRGDVPNRPTWSDRVIVEHVGGELTLGRYEQPPAVVIQRLQEWAGVGERPNGPA</sequence>
<evidence type="ECO:0000313" key="3">
    <source>
        <dbReference type="Proteomes" id="UP000440668"/>
    </source>
</evidence>
<feature type="transmembrane region" description="Helical" evidence="1">
    <location>
        <begin position="40"/>
        <end position="60"/>
    </location>
</feature>
<dbReference type="EMBL" id="WMKA01000032">
    <property type="protein sequence ID" value="MTG89883.1"/>
    <property type="molecule type" value="Genomic_DNA"/>
</dbReference>
<feature type="transmembrane region" description="Helical" evidence="1">
    <location>
        <begin position="12"/>
        <end position="34"/>
    </location>
</feature>
<evidence type="ECO:0000256" key="1">
    <source>
        <dbReference type="SAM" id="Phobius"/>
    </source>
</evidence>
<organism evidence="2 3">
    <name type="scientific">Cellulosimicrobium composti</name>
    <dbReference type="NCBI Taxonomy" id="2672572"/>
    <lineage>
        <taxon>Bacteria</taxon>
        <taxon>Bacillati</taxon>
        <taxon>Actinomycetota</taxon>
        <taxon>Actinomycetes</taxon>
        <taxon>Micrococcales</taxon>
        <taxon>Promicromonosporaceae</taxon>
        <taxon>Cellulosimicrobium</taxon>
    </lineage>
</organism>
<name>A0A6N7ZKR7_9MICO</name>
<comment type="caution">
    <text evidence="2">The sequence shown here is derived from an EMBL/GenBank/DDBJ whole genome shotgun (WGS) entry which is preliminary data.</text>
</comment>
<gene>
    <name evidence="2" type="ORF">GJV82_13140</name>
</gene>
<keyword evidence="1" id="KW-0472">Membrane</keyword>
<dbReference type="AlphaFoldDB" id="A0A6N7ZKR7"/>
<accession>A0A6N7ZKR7</accession>